<name>A0A0L0MHM7_9BURK</name>
<reference evidence="7" key="1">
    <citation type="submission" date="2015-06" db="EMBL/GenBank/DDBJ databases">
        <title>Comparative genomics of Burkholderia leaf nodule symbionts.</title>
        <authorList>
            <person name="Carlier A."/>
            <person name="Eberl L."/>
            <person name="Pinto-Carbo M."/>
        </authorList>
    </citation>
    <scope>NUCLEOTIDE SEQUENCE [LARGE SCALE GENOMIC DNA]</scope>
    <source>
        <strain evidence="7">UZHbot4</strain>
    </source>
</reference>
<dbReference type="PANTHER" id="PTHR30329:SF21">
    <property type="entry name" value="LIPOPROTEIN YIAD-RELATED"/>
    <property type="match status" value="1"/>
</dbReference>
<dbReference type="InterPro" id="IPR006664">
    <property type="entry name" value="OMP_bac"/>
</dbReference>
<keyword evidence="7" id="KW-1185">Reference proteome</keyword>
<dbReference type="Pfam" id="PF00691">
    <property type="entry name" value="OmpA"/>
    <property type="match status" value="1"/>
</dbReference>
<comment type="subcellular location">
    <subcellularLocation>
        <location evidence="1">Cell outer membrane</location>
    </subcellularLocation>
</comment>
<accession>A0A0L0MHM7</accession>
<evidence type="ECO:0000256" key="4">
    <source>
        <dbReference type="PROSITE-ProRule" id="PRU00473"/>
    </source>
</evidence>
<evidence type="ECO:0000256" key="2">
    <source>
        <dbReference type="ARBA" id="ARBA00023136"/>
    </source>
</evidence>
<dbReference type="CDD" id="cd07185">
    <property type="entry name" value="OmpA_C-like"/>
    <property type="match status" value="1"/>
</dbReference>
<dbReference type="PRINTS" id="PR01021">
    <property type="entry name" value="OMPADOMAIN"/>
</dbReference>
<dbReference type="InterPro" id="IPR036737">
    <property type="entry name" value="OmpA-like_sf"/>
</dbReference>
<dbReference type="RefSeq" id="WP_083452035.1">
    <property type="nucleotide sequence ID" value="NZ_LFJJ01000011.1"/>
</dbReference>
<gene>
    <name evidence="6" type="ORF">BVER_05980c</name>
</gene>
<keyword evidence="6" id="KW-0969">Cilium</keyword>
<evidence type="ECO:0000259" key="5">
    <source>
        <dbReference type="PROSITE" id="PS51123"/>
    </source>
</evidence>
<dbReference type="SUPFAM" id="SSF103088">
    <property type="entry name" value="OmpA-like"/>
    <property type="match status" value="1"/>
</dbReference>
<dbReference type="PATRIC" id="fig|242163.4.peg.460"/>
<evidence type="ECO:0000313" key="7">
    <source>
        <dbReference type="Proteomes" id="UP000036959"/>
    </source>
</evidence>
<evidence type="ECO:0000256" key="1">
    <source>
        <dbReference type="ARBA" id="ARBA00004442"/>
    </source>
</evidence>
<sequence length="175" mass="19030">MTSRSLEKLVAASASLTLIAGCSSGLNRSKEDQLNAQYGIMMQEVKGGVEMRVPETPLFAVDESRVQPASLPTLERAAQVLKRSMRPILIEGHTDNDGSLAYNQELSEARADAVAKALIARGVPAERITTKGMAYLRPIASNETPQGRAMNRRVEILVRAESENTLLGTPKKVKR</sequence>
<dbReference type="PROSITE" id="PS51257">
    <property type="entry name" value="PROKAR_LIPOPROTEIN"/>
    <property type="match status" value="1"/>
</dbReference>
<dbReference type="Gene3D" id="3.30.1330.60">
    <property type="entry name" value="OmpA-like domain"/>
    <property type="match status" value="1"/>
</dbReference>
<dbReference type="EMBL" id="LFJJ01000011">
    <property type="protein sequence ID" value="KND61811.1"/>
    <property type="molecule type" value="Genomic_DNA"/>
</dbReference>
<proteinExistence type="predicted"/>
<protein>
    <submittedName>
        <fullName evidence="6">Flagellar motor rotation protein MotB</fullName>
    </submittedName>
</protein>
<keyword evidence="3" id="KW-0998">Cell outer membrane</keyword>
<dbReference type="Proteomes" id="UP000036959">
    <property type="component" value="Unassembled WGS sequence"/>
</dbReference>
<keyword evidence="6" id="KW-0282">Flagellum</keyword>
<feature type="domain" description="OmpA-like" evidence="5">
    <location>
        <begin position="46"/>
        <end position="162"/>
    </location>
</feature>
<dbReference type="InterPro" id="IPR006665">
    <property type="entry name" value="OmpA-like"/>
</dbReference>
<keyword evidence="2 4" id="KW-0472">Membrane</keyword>
<dbReference type="PROSITE" id="PS51123">
    <property type="entry name" value="OMPA_2"/>
    <property type="match status" value="1"/>
</dbReference>
<dbReference type="PRINTS" id="PR01023">
    <property type="entry name" value="NAFLGMOTY"/>
</dbReference>
<dbReference type="InterPro" id="IPR050330">
    <property type="entry name" value="Bact_OuterMem_StrucFunc"/>
</dbReference>
<keyword evidence="6" id="KW-0966">Cell projection</keyword>
<dbReference type="PANTHER" id="PTHR30329">
    <property type="entry name" value="STATOR ELEMENT OF FLAGELLAR MOTOR COMPLEX"/>
    <property type="match status" value="1"/>
</dbReference>
<comment type="caution">
    <text evidence="6">The sequence shown here is derived from an EMBL/GenBank/DDBJ whole genome shotgun (WGS) entry which is preliminary data.</text>
</comment>
<dbReference type="OrthoDB" id="9782229at2"/>
<organism evidence="6 7">
    <name type="scientific">Candidatus Burkholderia verschuerenii</name>
    <dbReference type="NCBI Taxonomy" id="242163"/>
    <lineage>
        <taxon>Bacteria</taxon>
        <taxon>Pseudomonadati</taxon>
        <taxon>Pseudomonadota</taxon>
        <taxon>Betaproteobacteria</taxon>
        <taxon>Burkholderiales</taxon>
        <taxon>Burkholderiaceae</taxon>
        <taxon>Burkholderia</taxon>
    </lineage>
</organism>
<dbReference type="GO" id="GO:0009279">
    <property type="term" value="C:cell outer membrane"/>
    <property type="evidence" value="ECO:0007669"/>
    <property type="project" value="UniProtKB-SubCell"/>
</dbReference>
<evidence type="ECO:0000313" key="6">
    <source>
        <dbReference type="EMBL" id="KND61811.1"/>
    </source>
</evidence>
<evidence type="ECO:0000256" key="3">
    <source>
        <dbReference type="ARBA" id="ARBA00023237"/>
    </source>
</evidence>
<dbReference type="AlphaFoldDB" id="A0A0L0MHM7"/>